<dbReference type="InterPro" id="IPR028985">
    <property type="entry name" value="Bacillus_phage_prot-like"/>
</dbReference>
<dbReference type="Pfam" id="PF18066">
    <property type="entry name" value="Phage_ABA_S"/>
    <property type="match status" value="1"/>
</dbReference>
<sequence>MSKTNSIARRILGWKLNRWDRWYDNENGIFIHDSDFQPEQNLGHAMLIVERLEKFGYKFSIKDNTEVCFNNITAIGNTLPEAITNAAYNVIELTSVEDTSDIWAQLC</sequence>
<dbReference type="RefSeq" id="WP_338448070.1">
    <property type="nucleotide sequence ID" value="NZ_CP137640.1"/>
</dbReference>
<evidence type="ECO:0000259" key="1">
    <source>
        <dbReference type="Pfam" id="PF18066"/>
    </source>
</evidence>
<keyword evidence="3" id="KW-1185">Reference proteome</keyword>
<dbReference type="InterPro" id="IPR041270">
    <property type="entry name" value="Phage_ABA_S"/>
</dbReference>
<evidence type="ECO:0000313" key="2">
    <source>
        <dbReference type="EMBL" id="WVX79137.1"/>
    </source>
</evidence>
<organism evidence="2 3">
    <name type="scientific">Niallia oryzisoli</name>
    <dbReference type="NCBI Taxonomy" id="1737571"/>
    <lineage>
        <taxon>Bacteria</taxon>
        <taxon>Bacillati</taxon>
        <taxon>Bacillota</taxon>
        <taxon>Bacilli</taxon>
        <taxon>Bacillales</taxon>
        <taxon>Bacillaceae</taxon>
        <taxon>Niallia</taxon>
    </lineage>
</organism>
<proteinExistence type="predicted"/>
<gene>
    <name evidence="2" type="ORF">R4Z09_17705</name>
</gene>
<feature type="domain" description="Phage ABA sandwich" evidence="1">
    <location>
        <begin position="7"/>
        <end position="88"/>
    </location>
</feature>
<dbReference type="Proteomes" id="UP001357223">
    <property type="component" value="Chromosome"/>
</dbReference>
<dbReference type="Gene3D" id="3.30.2120.10">
    <property type="entry name" value="Bacillus phage protein-like"/>
    <property type="match status" value="1"/>
</dbReference>
<protein>
    <recommendedName>
        <fullName evidence="1">Phage ABA sandwich domain-containing protein</fullName>
    </recommendedName>
</protein>
<dbReference type="EMBL" id="CP137640">
    <property type="protein sequence ID" value="WVX79137.1"/>
    <property type="molecule type" value="Genomic_DNA"/>
</dbReference>
<accession>A0ABZ2C7S6</accession>
<evidence type="ECO:0000313" key="3">
    <source>
        <dbReference type="Proteomes" id="UP001357223"/>
    </source>
</evidence>
<name>A0ABZ2C7S6_9BACI</name>
<reference evidence="2 3" key="1">
    <citation type="submission" date="2023-10" db="EMBL/GenBank/DDBJ databases">
        <title>Niallia locisalis sp.nov. isolated from a salt pond sample.</title>
        <authorList>
            <person name="Li X.-J."/>
            <person name="Dong L."/>
        </authorList>
    </citation>
    <scope>NUCLEOTIDE SEQUENCE [LARGE SCALE GENOMIC DNA]</scope>
    <source>
        <strain evidence="2 3">DSM 29761</strain>
    </source>
</reference>